<evidence type="ECO:0000256" key="6">
    <source>
        <dbReference type="ARBA" id="ARBA00012313"/>
    </source>
</evidence>
<dbReference type="Gene3D" id="1.10.520.10">
    <property type="match status" value="1"/>
</dbReference>
<dbReference type="PANTHER" id="PTHR31517:SF59">
    <property type="entry name" value="PEROXIDASE"/>
    <property type="match status" value="1"/>
</dbReference>
<comment type="cofactor">
    <cofactor evidence="2">
        <name>Ca(2+)</name>
        <dbReference type="ChEBI" id="CHEBI:29108"/>
    </cofactor>
</comment>
<protein>
    <recommendedName>
        <fullName evidence="6">peroxidase</fullName>
        <ecNumber evidence="6">1.11.1.7</ecNumber>
    </recommendedName>
</protein>
<reference evidence="16 17" key="1">
    <citation type="journal article" date="2021" name="BMC Genomics">
        <title>Datura genome reveals duplications of psychoactive alkaloid biosynthetic genes and high mutation rate following tissue culture.</title>
        <authorList>
            <person name="Rajewski A."/>
            <person name="Carter-House D."/>
            <person name="Stajich J."/>
            <person name="Litt A."/>
        </authorList>
    </citation>
    <scope>NUCLEOTIDE SEQUENCE [LARGE SCALE GENOMIC DNA]</scope>
    <source>
        <strain evidence="16">AR-01</strain>
    </source>
</reference>
<dbReference type="PANTHER" id="PTHR31517">
    <property type="match status" value="1"/>
</dbReference>
<gene>
    <name evidence="16" type="primary">PER44</name>
    <name evidence="16" type="ORF">HAX54_048785</name>
</gene>
<keyword evidence="13" id="KW-0408">Iron</keyword>
<evidence type="ECO:0000256" key="12">
    <source>
        <dbReference type="ARBA" id="ARBA00023002"/>
    </source>
</evidence>
<organism evidence="16 17">
    <name type="scientific">Datura stramonium</name>
    <name type="common">Jimsonweed</name>
    <name type="synonym">Common thornapple</name>
    <dbReference type="NCBI Taxonomy" id="4076"/>
    <lineage>
        <taxon>Eukaryota</taxon>
        <taxon>Viridiplantae</taxon>
        <taxon>Streptophyta</taxon>
        <taxon>Embryophyta</taxon>
        <taxon>Tracheophyta</taxon>
        <taxon>Spermatophyta</taxon>
        <taxon>Magnoliopsida</taxon>
        <taxon>eudicotyledons</taxon>
        <taxon>Gunneridae</taxon>
        <taxon>Pentapetalae</taxon>
        <taxon>asterids</taxon>
        <taxon>lamiids</taxon>
        <taxon>Solanales</taxon>
        <taxon>Solanaceae</taxon>
        <taxon>Solanoideae</taxon>
        <taxon>Datureae</taxon>
        <taxon>Datura</taxon>
    </lineage>
</organism>
<keyword evidence="9" id="KW-0349">Heme</keyword>
<evidence type="ECO:0000256" key="10">
    <source>
        <dbReference type="ARBA" id="ARBA00022723"/>
    </source>
</evidence>
<dbReference type="InterPro" id="IPR019793">
    <property type="entry name" value="Peroxidases_heam-ligand_BS"/>
</dbReference>
<dbReference type="GO" id="GO:0004601">
    <property type="term" value="F:peroxidase activity"/>
    <property type="evidence" value="ECO:0007669"/>
    <property type="project" value="UniProtKB-KW"/>
</dbReference>
<evidence type="ECO:0000313" key="16">
    <source>
        <dbReference type="EMBL" id="MCE3051032.1"/>
    </source>
</evidence>
<dbReference type="Proteomes" id="UP000823775">
    <property type="component" value="Unassembled WGS sequence"/>
</dbReference>
<evidence type="ECO:0000256" key="2">
    <source>
        <dbReference type="ARBA" id="ARBA00001913"/>
    </source>
</evidence>
<evidence type="ECO:0000256" key="9">
    <source>
        <dbReference type="ARBA" id="ARBA00022617"/>
    </source>
</evidence>
<keyword evidence="12" id="KW-0560">Oxidoreductase</keyword>
<dbReference type="InterPro" id="IPR010255">
    <property type="entry name" value="Haem_peroxidase_sf"/>
</dbReference>
<evidence type="ECO:0000313" key="17">
    <source>
        <dbReference type="Proteomes" id="UP000823775"/>
    </source>
</evidence>
<comment type="catalytic activity">
    <reaction evidence="1">
        <text>2 a phenolic donor + H2O2 = 2 a phenolic radical donor + 2 H2O</text>
        <dbReference type="Rhea" id="RHEA:56136"/>
        <dbReference type="ChEBI" id="CHEBI:15377"/>
        <dbReference type="ChEBI" id="CHEBI:16240"/>
        <dbReference type="ChEBI" id="CHEBI:139520"/>
        <dbReference type="ChEBI" id="CHEBI:139521"/>
        <dbReference type="EC" id="1.11.1.7"/>
    </reaction>
</comment>
<name>A0ABS8WND7_DATST</name>
<dbReference type="PRINTS" id="PR00461">
    <property type="entry name" value="PLPEROXIDASE"/>
</dbReference>
<dbReference type="EC" id="1.11.1.7" evidence="6"/>
<feature type="domain" description="Plant heme peroxidase family profile" evidence="15">
    <location>
        <begin position="1"/>
        <end position="132"/>
    </location>
</feature>
<dbReference type="PROSITE" id="PS50873">
    <property type="entry name" value="PEROXIDASE_4"/>
    <property type="match status" value="1"/>
</dbReference>
<keyword evidence="7" id="KW-0964">Secreted</keyword>
<comment type="similarity">
    <text evidence="5">Belongs to the peroxidase family. Ascorbate peroxidase subfamily.</text>
</comment>
<evidence type="ECO:0000256" key="3">
    <source>
        <dbReference type="ARBA" id="ARBA00001970"/>
    </source>
</evidence>
<accession>A0ABS8WND7</accession>
<dbReference type="EMBL" id="JACEIK010008116">
    <property type="protein sequence ID" value="MCE3051032.1"/>
    <property type="molecule type" value="Genomic_DNA"/>
</dbReference>
<keyword evidence="14" id="KW-0376">Hydrogen peroxide</keyword>
<evidence type="ECO:0000256" key="11">
    <source>
        <dbReference type="ARBA" id="ARBA00022837"/>
    </source>
</evidence>
<dbReference type="Pfam" id="PF00141">
    <property type="entry name" value="peroxidase"/>
    <property type="match status" value="1"/>
</dbReference>
<evidence type="ECO:0000256" key="1">
    <source>
        <dbReference type="ARBA" id="ARBA00000189"/>
    </source>
</evidence>
<dbReference type="InterPro" id="IPR000823">
    <property type="entry name" value="Peroxidase_pln"/>
</dbReference>
<dbReference type="SUPFAM" id="SSF48113">
    <property type="entry name" value="Heme-dependent peroxidases"/>
    <property type="match status" value="1"/>
</dbReference>
<evidence type="ECO:0000256" key="13">
    <source>
        <dbReference type="ARBA" id="ARBA00023004"/>
    </source>
</evidence>
<dbReference type="Gene3D" id="1.10.420.10">
    <property type="entry name" value="Peroxidase, domain 2"/>
    <property type="match status" value="1"/>
</dbReference>
<sequence>MAVSCADIIALATRDSVALSGGPSYSIPTGRRDGLVSNPAQVNLPGPTLTVQQTLKLFTNKGFSLNDMVTLLGAHTVGITHCSLFRDRISTSDGTMDPNLFARLSRTCSTRGDPSVSLDQGTSFIVDNEVLQTDEVEERDLEN</sequence>
<keyword evidence="11" id="KW-0106">Calcium</keyword>
<comment type="cofactor">
    <cofactor evidence="3">
        <name>heme b</name>
        <dbReference type="ChEBI" id="CHEBI:60344"/>
    </cofactor>
</comment>
<evidence type="ECO:0000259" key="15">
    <source>
        <dbReference type="PROSITE" id="PS50873"/>
    </source>
</evidence>
<evidence type="ECO:0000256" key="7">
    <source>
        <dbReference type="ARBA" id="ARBA00022525"/>
    </source>
</evidence>
<evidence type="ECO:0000256" key="4">
    <source>
        <dbReference type="ARBA" id="ARBA00002322"/>
    </source>
</evidence>
<dbReference type="PROSITE" id="PS00435">
    <property type="entry name" value="PEROXIDASE_1"/>
    <property type="match status" value="1"/>
</dbReference>
<evidence type="ECO:0000256" key="8">
    <source>
        <dbReference type="ARBA" id="ARBA00022559"/>
    </source>
</evidence>
<keyword evidence="17" id="KW-1185">Reference proteome</keyword>
<proteinExistence type="inferred from homology"/>
<keyword evidence="8 16" id="KW-0575">Peroxidase</keyword>
<comment type="caution">
    <text evidence="16">The sequence shown here is derived from an EMBL/GenBank/DDBJ whole genome shotgun (WGS) entry which is preliminary data.</text>
</comment>
<evidence type="ECO:0000256" key="14">
    <source>
        <dbReference type="ARBA" id="ARBA00023324"/>
    </source>
</evidence>
<keyword evidence="10" id="KW-0479">Metal-binding</keyword>
<comment type="function">
    <text evidence="4">Removal of H(2)O(2), oxidation of toxic reductants, biosynthesis and degradation of lignin, suberization, auxin catabolism, response to environmental stresses such as wounding, pathogen attack and oxidative stress. These functions might be dependent on each isozyme/isoform in each plant tissue.</text>
</comment>
<dbReference type="PRINTS" id="PR00458">
    <property type="entry name" value="PEROXIDASE"/>
</dbReference>
<evidence type="ECO:0000256" key="5">
    <source>
        <dbReference type="ARBA" id="ARBA00006873"/>
    </source>
</evidence>
<dbReference type="InterPro" id="IPR002016">
    <property type="entry name" value="Haem_peroxidase"/>
</dbReference>